<reference evidence="3" key="1">
    <citation type="submission" date="2016-10" db="EMBL/GenBank/DDBJ databases">
        <authorList>
            <person name="Varghese N."/>
            <person name="Submissions S."/>
        </authorList>
    </citation>
    <scope>NUCLEOTIDE SEQUENCE [LARGE SCALE GENOMIC DNA]</scope>
    <source>
        <strain evidence="3">Gh-48</strain>
    </source>
</reference>
<organism evidence="2 3">
    <name type="scientific">Mucilaginibacter gossypiicola</name>
    <dbReference type="NCBI Taxonomy" id="551995"/>
    <lineage>
        <taxon>Bacteria</taxon>
        <taxon>Pseudomonadati</taxon>
        <taxon>Bacteroidota</taxon>
        <taxon>Sphingobacteriia</taxon>
        <taxon>Sphingobacteriales</taxon>
        <taxon>Sphingobacteriaceae</taxon>
        <taxon>Mucilaginibacter</taxon>
    </lineage>
</organism>
<evidence type="ECO:0000313" key="2">
    <source>
        <dbReference type="EMBL" id="SEN06658.1"/>
    </source>
</evidence>
<evidence type="ECO:0000256" key="1">
    <source>
        <dbReference type="SAM" id="SignalP"/>
    </source>
</evidence>
<gene>
    <name evidence="2" type="ORF">SAMN05192574_102347</name>
</gene>
<protein>
    <submittedName>
        <fullName evidence="2">Uncharacterized protein</fullName>
    </submittedName>
</protein>
<keyword evidence="3" id="KW-1185">Reference proteome</keyword>
<dbReference type="STRING" id="551995.SAMN05192574_102347"/>
<feature type="signal peptide" evidence="1">
    <location>
        <begin position="1"/>
        <end position="29"/>
    </location>
</feature>
<proteinExistence type="predicted"/>
<dbReference type="EMBL" id="FOCL01000002">
    <property type="protein sequence ID" value="SEN06658.1"/>
    <property type="molecule type" value="Genomic_DNA"/>
</dbReference>
<sequence>MSPFARFKKRTLDLLLPVVLLFVCLNASAQSAQVISIDSLSGKPSAGFPFDSPFELKYSLSGGVKASSAILFSVSSQGCLGNVLSQDCRESILKTQIDALKKKIAEEQDPLEKKKLKKLLAQQLSSTISVPLKINKQNGADVYVDMPALSPNRSYRVFIFANPVKVEGLEAILKKMDTDAVGAEADFNKLAVTYNTVIQVNPSKPCAGCQTITFQIGPFAAFQQDYTNKWKAPWTALVAERAALDKLKARFAGTAPSKTYDQKYDKIIKDFLAYAQECIKCDVKAPQYELLSKTKVDIPSVLINLHSSLLPTVYTGETDLALLNATVPNPDQAPEVTLQNLTNTILELQAIVALTDYFKYKYAYTNTDLAAFELFIKGAITDNEANLTALKAYQKAIADETAKVKKMEAAFTALTVPFFNQPVNNVGSNTWTYSFDTRATYMIRSDFGFMVYGNPWNNPGLKGFLPYVGFHVNLRPMNTDIPFSQIPDKDIFSYLSLNAGAVIGSLAQAGERDGLIGGTSIYTGLGVNFSHEVRLTFGGVWYRKYDPNPLINRKTAGVTPYLGLSIDFRLKDIYNGFKKIFEP</sequence>
<name>A0A1H8DJF4_9SPHI</name>
<dbReference type="AlphaFoldDB" id="A0A1H8DJF4"/>
<feature type="chain" id="PRO_5011668872" evidence="1">
    <location>
        <begin position="30"/>
        <end position="583"/>
    </location>
</feature>
<keyword evidence="1" id="KW-0732">Signal</keyword>
<dbReference type="OrthoDB" id="1447045at2"/>
<dbReference type="Proteomes" id="UP000198942">
    <property type="component" value="Unassembled WGS sequence"/>
</dbReference>
<dbReference type="RefSeq" id="WP_091209459.1">
    <property type="nucleotide sequence ID" value="NZ_FOCL01000002.1"/>
</dbReference>
<evidence type="ECO:0000313" key="3">
    <source>
        <dbReference type="Proteomes" id="UP000198942"/>
    </source>
</evidence>
<accession>A0A1H8DJF4</accession>